<dbReference type="EMBL" id="CAJOBR010007745">
    <property type="protein sequence ID" value="CAF4868363.1"/>
    <property type="molecule type" value="Genomic_DNA"/>
</dbReference>
<name>A0A818SJ81_9BILA</name>
<evidence type="ECO:0000313" key="1">
    <source>
        <dbReference type="EMBL" id="CAF3351983.1"/>
    </source>
</evidence>
<evidence type="ECO:0000313" key="3">
    <source>
        <dbReference type="EMBL" id="CAF4647741.1"/>
    </source>
</evidence>
<evidence type="ECO:0000313" key="5">
    <source>
        <dbReference type="Proteomes" id="UP000663869"/>
    </source>
</evidence>
<organism evidence="2 5">
    <name type="scientific">Rotaria socialis</name>
    <dbReference type="NCBI Taxonomy" id="392032"/>
    <lineage>
        <taxon>Eukaryota</taxon>
        <taxon>Metazoa</taxon>
        <taxon>Spiralia</taxon>
        <taxon>Gnathifera</taxon>
        <taxon>Rotifera</taxon>
        <taxon>Eurotatoria</taxon>
        <taxon>Bdelloidea</taxon>
        <taxon>Philodinida</taxon>
        <taxon>Philodinidae</taxon>
        <taxon>Rotaria</taxon>
    </lineage>
</organism>
<dbReference type="Proteomes" id="UP000663872">
    <property type="component" value="Unassembled WGS sequence"/>
</dbReference>
<dbReference type="EMBL" id="CAJNYU010003364">
    <property type="protein sequence ID" value="CAF3668343.1"/>
    <property type="molecule type" value="Genomic_DNA"/>
</dbReference>
<reference evidence="2" key="1">
    <citation type="submission" date="2021-02" db="EMBL/GenBank/DDBJ databases">
        <authorList>
            <person name="Nowell W R."/>
        </authorList>
    </citation>
    <scope>NUCLEOTIDE SEQUENCE</scope>
</reference>
<dbReference type="SUPFAM" id="SSF52047">
    <property type="entry name" value="RNI-like"/>
    <property type="match status" value="1"/>
</dbReference>
<evidence type="ECO:0008006" key="6">
    <source>
        <dbReference type="Google" id="ProtNLM"/>
    </source>
</evidence>
<dbReference type="Proteomes" id="UP000663848">
    <property type="component" value="Unassembled WGS sequence"/>
</dbReference>
<proteinExistence type="predicted"/>
<dbReference type="AlphaFoldDB" id="A0A818SJ81"/>
<protein>
    <recommendedName>
        <fullName evidence="6">F-box domain-containing protein</fullName>
    </recommendedName>
</protein>
<evidence type="ECO:0000313" key="2">
    <source>
        <dbReference type="EMBL" id="CAF3668343.1"/>
    </source>
</evidence>
<dbReference type="Proteomes" id="UP000663862">
    <property type="component" value="Unassembled WGS sequence"/>
</dbReference>
<dbReference type="EMBL" id="CAJOBQ010004978">
    <property type="protein sequence ID" value="CAF4647741.1"/>
    <property type="molecule type" value="Genomic_DNA"/>
</dbReference>
<comment type="caution">
    <text evidence="2">The sequence shown here is derived from an EMBL/GenBank/DDBJ whole genome shotgun (WGS) entry which is preliminary data.</text>
</comment>
<sequence>METNLTNNNHSKLETFSDEVFFEIFDRLSPSDLYKTFYGLNIRLNTILNDSRMRFRDNLSSFNSKQFHSYVQNILPQIIDRLISFTFGTYDTDEYQQVTLFLHKYSIDLSLFKHLRTLVIIKMTIADVQIVQSALVHLTNLVNIRLSVDSNDVDTTSFVHIGNNLITGPKLKRVKMDMCARTIFENVTKSSNIEQLSIAWCEMQELTHLLQYSPYLCTLKATICGLKYVDTWTQKIHGSLSQKCSLRLNSLKLVVDSIRFDYLLLLLHELRQLRSLWLLLNHYEYMDADKWESLFQTSLIQLDQLDLTIALTKPFLSVNTPGQFLMLSTPNTACTKFNTRFWFDRGWRGKLDEYDHCVRLTVSNHAVPIQNKNRSHY</sequence>
<evidence type="ECO:0000313" key="4">
    <source>
        <dbReference type="EMBL" id="CAF4868363.1"/>
    </source>
</evidence>
<dbReference type="Proteomes" id="UP000663869">
    <property type="component" value="Unassembled WGS sequence"/>
</dbReference>
<accession>A0A818SJ81</accession>
<dbReference type="EMBL" id="CAJNYT010000498">
    <property type="protein sequence ID" value="CAF3351983.1"/>
    <property type="molecule type" value="Genomic_DNA"/>
</dbReference>
<gene>
    <name evidence="2" type="ORF">FME351_LOCUS25540</name>
    <name evidence="1" type="ORF">GRG538_LOCUS5610</name>
    <name evidence="4" type="ORF">QYT958_LOCUS28460</name>
    <name evidence="3" type="ORF">TSG867_LOCUS30589</name>
</gene>